<dbReference type="Proteomes" id="UP000431264">
    <property type="component" value="Unassembled WGS sequence"/>
</dbReference>
<dbReference type="PROSITE" id="PS51186">
    <property type="entry name" value="GNAT"/>
    <property type="match status" value="1"/>
</dbReference>
<sequence length="178" mass="20876">MFQELTTERLLLRPLISSDTKAFLEMHSGTKINRFLRNPILTLTDAENYIHKIISEHQKNGIARFAVILKENEELIGFSGLKFRTTEENGYSNFYDLGYRFAEKHWNKGYATEAAKFWLSYGLHTLKLPKIHACADNENKASNHLLEKVGFKRSNQYMVNITLHNWYKIKKDEFESQI</sequence>
<evidence type="ECO:0000313" key="3">
    <source>
        <dbReference type="Proteomes" id="UP000431264"/>
    </source>
</evidence>
<feature type="domain" description="N-acetyltransferase" evidence="1">
    <location>
        <begin position="10"/>
        <end position="173"/>
    </location>
</feature>
<comment type="caution">
    <text evidence="2">The sequence shown here is derived from an EMBL/GenBank/DDBJ whole genome shotgun (WGS) entry which is preliminary data.</text>
</comment>
<dbReference type="SUPFAM" id="SSF55729">
    <property type="entry name" value="Acyl-CoA N-acyltransferases (Nat)"/>
    <property type="match status" value="1"/>
</dbReference>
<dbReference type="EMBL" id="WQLW01000002">
    <property type="protein sequence ID" value="MVO08420.1"/>
    <property type="molecule type" value="Genomic_DNA"/>
</dbReference>
<organism evidence="2 3">
    <name type="scientific">Flavobacterium profundi</name>
    <dbReference type="NCBI Taxonomy" id="1774945"/>
    <lineage>
        <taxon>Bacteria</taxon>
        <taxon>Pseudomonadati</taxon>
        <taxon>Bacteroidota</taxon>
        <taxon>Flavobacteriia</taxon>
        <taxon>Flavobacteriales</taxon>
        <taxon>Flavobacteriaceae</taxon>
        <taxon>Flavobacterium</taxon>
    </lineage>
</organism>
<dbReference type="AlphaFoldDB" id="A0A6I4IFV2"/>
<dbReference type="InterPro" id="IPR051531">
    <property type="entry name" value="N-acetyltransferase"/>
</dbReference>
<reference evidence="3" key="1">
    <citation type="submission" date="2019-05" db="EMBL/GenBank/DDBJ databases">
        <title>Flavobacterium profundi sp. nov., isolated from a deep-sea seamount.</title>
        <authorList>
            <person name="Zhang D.-C."/>
        </authorList>
    </citation>
    <scope>NUCLEOTIDE SEQUENCE [LARGE SCALE GENOMIC DNA]</scope>
    <source>
        <strain evidence="3">TP390</strain>
    </source>
</reference>
<dbReference type="PANTHER" id="PTHR43792:SF16">
    <property type="entry name" value="N-ACETYLTRANSFERASE DOMAIN-CONTAINING PROTEIN"/>
    <property type="match status" value="1"/>
</dbReference>
<dbReference type="RefSeq" id="WP_140996811.1">
    <property type="nucleotide sequence ID" value="NZ_VDCZ01000002.1"/>
</dbReference>
<dbReference type="InterPro" id="IPR016181">
    <property type="entry name" value="Acyl_CoA_acyltransferase"/>
</dbReference>
<dbReference type="Pfam" id="PF13302">
    <property type="entry name" value="Acetyltransf_3"/>
    <property type="match status" value="1"/>
</dbReference>
<keyword evidence="3" id="KW-1185">Reference proteome</keyword>
<accession>A0A6I4IFV2</accession>
<evidence type="ECO:0000313" key="2">
    <source>
        <dbReference type="EMBL" id="MVO08420.1"/>
    </source>
</evidence>
<name>A0A6I4IFV2_9FLAO</name>
<dbReference type="OrthoDB" id="9788916at2"/>
<dbReference type="PANTHER" id="PTHR43792">
    <property type="entry name" value="GNAT FAMILY, PUTATIVE (AFU_ORTHOLOGUE AFUA_3G00765)-RELATED-RELATED"/>
    <property type="match status" value="1"/>
</dbReference>
<dbReference type="Gene3D" id="3.40.630.30">
    <property type="match status" value="1"/>
</dbReference>
<dbReference type="InterPro" id="IPR000182">
    <property type="entry name" value="GNAT_dom"/>
</dbReference>
<proteinExistence type="predicted"/>
<protein>
    <submittedName>
        <fullName evidence="2">GNAT family N-acetyltransferase</fullName>
    </submittedName>
</protein>
<evidence type="ECO:0000259" key="1">
    <source>
        <dbReference type="PROSITE" id="PS51186"/>
    </source>
</evidence>
<dbReference type="GO" id="GO:0016747">
    <property type="term" value="F:acyltransferase activity, transferring groups other than amino-acyl groups"/>
    <property type="evidence" value="ECO:0007669"/>
    <property type="project" value="InterPro"/>
</dbReference>
<gene>
    <name evidence="2" type="ORF">GOQ30_04485</name>
</gene>
<keyword evidence="2" id="KW-0808">Transferase</keyword>